<feature type="transmembrane region" description="Helical" evidence="6">
    <location>
        <begin position="231"/>
        <end position="250"/>
    </location>
</feature>
<feature type="region of interest" description="Disordered" evidence="5">
    <location>
        <begin position="1"/>
        <end position="28"/>
    </location>
</feature>
<feature type="transmembrane region" description="Helical" evidence="6">
    <location>
        <begin position="262"/>
        <end position="280"/>
    </location>
</feature>
<evidence type="ECO:0000256" key="3">
    <source>
        <dbReference type="ARBA" id="ARBA00022989"/>
    </source>
</evidence>
<feature type="transmembrane region" description="Helical" evidence="6">
    <location>
        <begin position="146"/>
        <end position="170"/>
    </location>
</feature>
<feature type="transmembrane region" description="Helical" evidence="6">
    <location>
        <begin position="338"/>
        <end position="356"/>
    </location>
</feature>
<evidence type="ECO:0000256" key="2">
    <source>
        <dbReference type="ARBA" id="ARBA00022692"/>
    </source>
</evidence>
<proteinExistence type="predicted"/>
<evidence type="ECO:0000313" key="8">
    <source>
        <dbReference type="EMBL" id="KAJ5538884.1"/>
    </source>
</evidence>
<dbReference type="PROSITE" id="PS50850">
    <property type="entry name" value="MFS"/>
    <property type="match status" value="1"/>
</dbReference>
<dbReference type="InterPro" id="IPR020846">
    <property type="entry name" value="MFS_dom"/>
</dbReference>
<dbReference type="InterPro" id="IPR011701">
    <property type="entry name" value="MFS"/>
</dbReference>
<feature type="compositionally biased region" description="Polar residues" evidence="5">
    <location>
        <begin position="10"/>
        <end position="21"/>
    </location>
</feature>
<feature type="domain" description="Major facilitator superfamily (MFS) profile" evidence="7">
    <location>
        <begin position="55"/>
        <end position="489"/>
    </location>
</feature>
<dbReference type="Proteomes" id="UP001220324">
    <property type="component" value="Unassembled WGS sequence"/>
</dbReference>
<dbReference type="EMBL" id="JAQIZZ010000006">
    <property type="protein sequence ID" value="KAJ5538884.1"/>
    <property type="molecule type" value="Genomic_DNA"/>
</dbReference>
<dbReference type="AlphaFoldDB" id="A0AAD6CWS9"/>
<evidence type="ECO:0000256" key="6">
    <source>
        <dbReference type="SAM" id="Phobius"/>
    </source>
</evidence>
<feature type="transmembrane region" description="Helical" evidence="6">
    <location>
        <begin position="292"/>
        <end position="318"/>
    </location>
</feature>
<feature type="transmembrane region" description="Helical" evidence="6">
    <location>
        <begin position="53"/>
        <end position="80"/>
    </location>
</feature>
<gene>
    <name evidence="8" type="ORF">N7494_008363</name>
</gene>
<organism evidence="8 9">
    <name type="scientific">Penicillium frequentans</name>
    <dbReference type="NCBI Taxonomy" id="3151616"/>
    <lineage>
        <taxon>Eukaryota</taxon>
        <taxon>Fungi</taxon>
        <taxon>Dikarya</taxon>
        <taxon>Ascomycota</taxon>
        <taxon>Pezizomycotina</taxon>
        <taxon>Eurotiomycetes</taxon>
        <taxon>Eurotiomycetidae</taxon>
        <taxon>Eurotiales</taxon>
        <taxon>Aspergillaceae</taxon>
        <taxon>Penicillium</taxon>
    </lineage>
</organism>
<dbReference type="GO" id="GO:0022857">
    <property type="term" value="F:transmembrane transporter activity"/>
    <property type="evidence" value="ECO:0007669"/>
    <property type="project" value="InterPro"/>
</dbReference>
<evidence type="ECO:0000313" key="9">
    <source>
        <dbReference type="Proteomes" id="UP001220324"/>
    </source>
</evidence>
<protein>
    <recommendedName>
        <fullName evidence="7">Major facilitator superfamily (MFS) profile domain-containing protein</fullName>
    </recommendedName>
</protein>
<dbReference type="SUPFAM" id="SSF103473">
    <property type="entry name" value="MFS general substrate transporter"/>
    <property type="match status" value="1"/>
</dbReference>
<feature type="transmembrane region" description="Helical" evidence="6">
    <location>
        <begin position="466"/>
        <end position="487"/>
    </location>
</feature>
<feature type="transmembrane region" description="Helical" evidence="6">
    <location>
        <begin position="363"/>
        <end position="382"/>
    </location>
</feature>
<dbReference type="InterPro" id="IPR036259">
    <property type="entry name" value="MFS_trans_sf"/>
</dbReference>
<dbReference type="CDD" id="cd17476">
    <property type="entry name" value="MFS_Amf1_MDR_like"/>
    <property type="match status" value="1"/>
</dbReference>
<dbReference type="GO" id="GO:0016020">
    <property type="term" value="C:membrane"/>
    <property type="evidence" value="ECO:0007669"/>
    <property type="project" value="UniProtKB-SubCell"/>
</dbReference>
<keyword evidence="3 6" id="KW-1133">Transmembrane helix</keyword>
<evidence type="ECO:0000256" key="5">
    <source>
        <dbReference type="SAM" id="MobiDB-lite"/>
    </source>
</evidence>
<evidence type="ECO:0000256" key="1">
    <source>
        <dbReference type="ARBA" id="ARBA00004141"/>
    </source>
</evidence>
<feature type="transmembrane region" description="Helical" evidence="6">
    <location>
        <begin position="121"/>
        <end position="140"/>
    </location>
</feature>
<keyword evidence="4 6" id="KW-0472">Membrane</keyword>
<sequence length="497" mass="53179">MDHNSHRTESTCGSIGGSTDLQKPRRDTDPEALTRLETSQSHFPAPKSLLKEITFVSVVCMAQFMTQAGLCMSIAPVHIIGDSFGITNPASLSWYAASYSLTVGTFILAAGRLGDVYGHRLMFIVGFLWFALWSALAGFSVWKDQIFFACCRALQGVGAAMLLPNAIAILGRTYPPGLRKEMIFSLFGATAPGGSLLAVCFPPSLLSSYGGLGDIGPQPKFDDNIHFIERLDLLGAAAGISGLVLINFSWNQAALVGWKNPYTYVLLIVGFLCLGAFAVVERKAVCPLLPRSVFTGNLAWVLGCIAAGWSSFGIIIYYFYQFMEVIKGDSPLLATAKWSGAAASGAVAALITGFLLGRLPPSVIMFFAMAFFTAGLSIFATVPVNQTYWAQAFVVSIITCWGMDMSFPSGTLILSNSMHRHNQGLAASLVATTVNYSISLGLGFAGTVETHVNDGGKDVLQGYRGALYMGIGLAGLGLFISVLFMIASWKQHRARGL</sequence>
<comment type="caution">
    <text evidence="8">The sequence shown here is derived from an EMBL/GenBank/DDBJ whole genome shotgun (WGS) entry which is preliminary data.</text>
</comment>
<reference evidence="8 9" key="1">
    <citation type="journal article" date="2023" name="IMA Fungus">
        <title>Comparative genomic study of the Penicillium genus elucidates a diverse pangenome and 15 lateral gene transfer events.</title>
        <authorList>
            <person name="Petersen C."/>
            <person name="Sorensen T."/>
            <person name="Nielsen M.R."/>
            <person name="Sondergaard T.E."/>
            <person name="Sorensen J.L."/>
            <person name="Fitzpatrick D.A."/>
            <person name="Frisvad J.C."/>
            <person name="Nielsen K.L."/>
        </authorList>
    </citation>
    <scope>NUCLEOTIDE SEQUENCE [LARGE SCALE GENOMIC DNA]</scope>
    <source>
        <strain evidence="8 9">IBT 35679</strain>
    </source>
</reference>
<dbReference type="Gene3D" id="1.20.1250.20">
    <property type="entry name" value="MFS general substrate transporter like domains"/>
    <property type="match status" value="1"/>
</dbReference>
<dbReference type="PANTHER" id="PTHR42718">
    <property type="entry name" value="MAJOR FACILITATOR SUPERFAMILY MULTIDRUG TRANSPORTER MFSC"/>
    <property type="match status" value="1"/>
</dbReference>
<comment type="subcellular location">
    <subcellularLocation>
        <location evidence="1">Membrane</location>
        <topology evidence="1">Multi-pass membrane protein</topology>
    </subcellularLocation>
</comment>
<feature type="transmembrane region" description="Helical" evidence="6">
    <location>
        <begin position="425"/>
        <end position="446"/>
    </location>
</feature>
<dbReference type="Pfam" id="PF07690">
    <property type="entry name" value="MFS_1"/>
    <property type="match status" value="1"/>
</dbReference>
<dbReference type="PANTHER" id="PTHR42718:SF1">
    <property type="entry name" value="LOW AFFINITY AMMONIUM TRANSPORTER"/>
    <property type="match status" value="1"/>
</dbReference>
<name>A0AAD6CWS9_9EURO</name>
<dbReference type="Gene3D" id="1.20.1720.10">
    <property type="entry name" value="Multidrug resistance protein D"/>
    <property type="match status" value="1"/>
</dbReference>
<feature type="transmembrane region" description="Helical" evidence="6">
    <location>
        <begin position="92"/>
        <end position="109"/>
    </location>
</feature>
<evidence type="ECO:0000259" key="7">
    <source>
        <dbReference type="PROSITE" id="PS50850"/>
    </source>
</evidence>
<keyword evidence="2 6" id="KW-0812">Transmembrane</keyword>
<evidence type="ECO:0000256" key="4">
    <source>
        <dbReference type="ARBA" id="ARBA00023136"/>
    </source>
</evidence>
<feature type="transmembrane region" description="Helical" evidence="6">
    <location>
        <begin position="388"/>
        <end position="413"/>
    </location>
</feature>
<accession>A0AAD6CWS9</accession>
<keyword evidence="9" id="KW-1185">Reference proteome</keyword>